<reference evidence="1 2" key="1">
    <citation type="submission" date="2016-11" db="EMBL/GenBank/DDBJ databases">
        <title>The macronuclear genome of Stentor coeruleus: a giant cell with tiny introns.</title>
        <authorList>
            <person name="Slabodnick M."/>
            <person name="Ruby J.G."/>
            <person name="Reiff S.B."/>
            <person name="Swart E.C."/>
            <person name="Gosai S."/>
            <person name="Prabakaran S."/>
            <person name="Witkowska E."/>
            <person name="Larue G.E."/>
            <person name="Fisher S."/>
            <person name="Freeman R.M."/>
            <person name="Gunawardena J."/>
            <person name="Chu W."/>
            <person name="Stover N.A."/>
            <person name="Gregory B.D."/>
            <person name="Nowacki M."/>
            <person name="Derisi J."/>
            <person name="Roy S.W."/>
            <person name="Marshall W.F."/>
            <person name="Sood P."/>
        </authorList>
    </citation>
    <scope>NUCLEOTIDE SEQUENCE [LARGE SCALE GENOMIC DNA]</scope>
    <source>
        <strain evidence="1">WM001</strain>
    </source>
</reference>
<sequence>MGCTESQERILIQSLRSERDEMRKLEMELRSQVNMYEFEINILKAQVKKRESQESHHIQTLKSRLDNLVGELGNQKSWKSYRILKNLIKNYREVYHYSVYWGLAKWKHSYSSQSSIFIMENNEINEDILIKEINTDAAFVLISQDNKKLVSKSLIWDLYTKSIENCVSNMPISKVIRLFEDMMDLKYSQDQRDIEEKRKPKSIPDFMVDFLNRSFGLKNLAYKNLSQIIPTLIKNSDSNNYLLFFCRLLHIQHPYPIGYTISLFLIRMRIEFNNLINSRTNIISKFNKNTQNNHKLEGGWAFLNDAFNLIYNILDKSRFARSLLLSLIRPEHITKENYYLFYISYKMSRVPISPEELFDILDMKKEGVLFNRTLVQGIVRQLDLWISPENVEVIYNAFESLTSGKVTKQNFVNKLNLKVYYKNTNNEKYMVSKCRFLEAILELYNIVKLKATALVLAKITTEVIDCFFEEKFSSLVKSLDPTICDDFCDNMLEEIKNMHGDKIITKENLVKTLIEYGIGDKTLKSFVLQGLTSGFDKRRSEIIGTLIDQTKSELMNKKLPIDS</sequence>
<dbReference type="OrthoDB" id="323308at2759"/>
<gene>
    <name evidence="1" type="ORF">SteCoe_6164</name>
</gene>
<evidence type="ECO:0000313" key="2">
    <source>
        <dbReference type="Proteomes" id="UP000187209"/>
    </source>
</evidence>
<name>A0A1R2CQJ9_9CILI</name>
<protein>
    <submittedName>
        <fullName evidence="1">Uncharacterized protein</fullName>
    </submittedName>
</protein>
<dbReference type="EMBL" id="MPUH01000084">
    <property type="protein sequence ID" value="OMJ91278.1"/>
    <property type="molecule type" value="Genomic_DNA"/>
</dbReference>
<organism evidence="1 2">
    <name type="scientific">Stentor coeruleus</name>
    <dbReference type="NCBI Taxonomy" id="5963"/>
    <lineage>
        <taxon>Eukaryota</taxon>
        <taxon>Sar</taxon>
        <taxon>Alveolata</taxon>
        <taxon>Ciliophora</taxon>
        <taxon>Postciliodesmatophora</taxon>
        <taxon>Heterotrichea</taxon>
        <taxon>Heterotrichida</taxon>
        <taxon>Stentoridae</taxon>
        <taxon>Stentor</taxon>
    </lineage>
</organism>
<comment type="caution">
    <text evidence="1">The sequence shown here is derived from an EMBL/GenBank/DDBJ whole genome shotgun (WGS) entry which is preliminary data.</text>
</comment>
<accession>A0A1R2CQJ9</accession>
<keyword evidence="2" id="KW-1185">Reference proteome</keyword>
<dbReference type="Proteomes" id="UP000187209">
    <property type="component" value="Unassembled WGS sequence"/>
</dbReference>
<dbReference type="AlphaFoldDB" id="A0A1R2CQJ9"/>
<proteinExistence type="predicted"/>
<evidence type="ECO:0000313" key="1">
    <source>
        <dbReference type="EMBL" id="OMJ91278.1"/>
    </source>
</evidence>